<evidence type="ECO:0000313" key="5">
    <source>
        <dbReference type="EMBL" id="TLS36101.1"/>
    </source>
</evidence>
<accession>A0A5R9EZ40</accession>
<dbReference type="InterPro" id="IPR029051">
    <property type="entry name" value="DUF4352"/>
</dbReference>
<evidence type="ECO:0000259" key="4">
    <source>
        <dbReference type="Pfam" id="PF11611"/>
    </source>
</evidence>
<evidence type="ECO:0000256" key="3">
    <source>
        <dbReference type="SAM" id="SignalP"/>
    </source>
</evidence>
<dbReference type="PROSITE" id="PS51257">
    <property type="entry name" value="PROKAR_LIPOPROTEIN"/>
    <property type="match status" value="1"/>
</dbReference>
<feature type="compositionally biased region" description="Basic and acidic residues" evidence="2">
    <location>
        <begin position="32"/>
        <end position="49"/>
    </location>
</feature>
<sequence>MKYLLIILLAFSFTAGCSNNMDDSGSAPVDNNTEKKDETINKDQPDQKSKRNNQYVDNPQAPDTRSLNEIGQTFEDEDGVVTLEAISAHDNTHLIGPVELTVKDIKVMNYSPSPDLIDYFHGFTHNEENFNYVKIDVTIRNTSEKAINFAPISYLETNQGEKKGFKDDFYLESLYGDLSPNEEKTGELGFVLDKTNIKDLNSITITTSDVFGKEKNSLHKGQKINIEF</sequence>
<dbReference type="InterPro" id="IPR029050">
    <property type="entry name" value="Immunoprotect_excell_Ig-like"/>
</dbReference>
<feature type="domain" description="DUF4352" evidence="4">
    <location>
        <begin position="95"/>
        <end position="213"/>
    </location>
</feature>
<keyword evidence="1 3" id="KW-0732">Signal</keyword>
<proteinExistence type="predicted"/>
<dbReference type="Gene3D" id="2.60.40.1240">
    <property type="match status" value="1"/>
</dbReference>
<dbReference type="AlphaFoldDB" id="A0A5R9EZ40"/>
<evidence type="ECO:0000313" key="6">
    <source>
        <dbReference type="Proteomes" id="UP000308230"/>
    </source>
</evidence>
<feature type="signal peptide" evidence="3">
    <location>
        <begin position="1"/>
        <end position="17"/>
    </location>
</feature>
<protein>
    <submittedName>
        <fullName evidence="5">DUF4352 domain-containing protein</fullName>
    </submittedName>
</protein>
<feature type="chain" id="PRO_5039365391" evidence="3">
    <location>
        <begin position="18"/>
        <end position="228"/>
    </location>
</feature>
<evidence type="ECO:0000256" key="2">
    <source>
        <dbReference type="SAM" id="MobiDB-lite"/>
    </source>
</evidence>
<dbReference type="EMBL" id="SWLG01000013">
    <property type="protein sequence ID" value="TLS36101.1"/>
    <property type="molecule type" value="Genomic_DNA"/>
</dbReference>
<dbReference type="RefSeq" id="WP_138128010.1">
    <property type="nucleotide sequence ID" value="NZ_SWLG01000013.1"/>
</dbReference>
<comment type="caution">
    <text evidence="5">The sequence shown here is derived from an EMBL/GenBank/DDBJ whole genome shotgun (WGS) entry which is preliminary data.</text>
</comment>
<dbReference type="Pfam" id="PF11611">
    <property type="entry name" value="DUF4352"/>
    <property type="match status" value="1"/>
</dbReference>
<organism evidence="5 6">
    <name type="scientific">Exobacillus caeni</name>
    <dbReference type="NCBI Taxonomy" id="2574798"/>
    <lineage>
        <taxon>Bacteria</taxon>
        <taxon>Bacillati</taxon>
        <taxon>Bacillota</taxon>
        <taxon>Bacilli</taxon>
        <taxon>Bacillales</taxon>
        <taxon>Guptibacillaceae</taxon>
        <taxon>Exobacillus</taxon>
    </lineage>
</organism>
<evidence type="ECO:0000256" key="1">
    <source>
        <dbReference type="ARBA" id="ARBA00022729"/>
    </source>
</evidence>
<name>A0A5R9EZ40_9BACL</name>
<reference evidence="5 6" key="1">
    <citation type="submission" date="2019-04" db="EMBL/GenBank/DDBJ databases">
        <title>Bacillus caeni sp. nov., a bacterium isolated from mangrove sediment.</title>
        <authorList>
            <person name="Huang H."/>
            <person name="Mo K."/>
            <person name="Hu Y."/>
        </authorList>
    </citation>
    <scope>NUCLEOTIDE SEQUENCE [LARGE SCALE GENOMIC DNA]</scope>
    <source>
        <strain evidence="5 6">HB172195</strain>
    </source>
</reference>
<dbReference type="OrthoDB" id="2352213at2"/>
<feature type="compositionally biased region" description="Polar residues" evidence="2">
    <location>
        <begin position="52"/>
        <end position="66"/>
    </location>
</feature>
<keyword evidence="6" id="KW-1185">Reference proteome</keyword>
<feature type="region of interest" description="Disordered" evidence="2">
    <location>
        <begin position="20"/>
        <end position="66"/>
    </location>
</feature>
<dbReference type="Proteomes" id="UP000308230">
    <property type="component" value="Unassembled WGS sequence"/>
</dbReference>
<gene>
    <name evidence="5" type="ORF">FCL54_17090</name>
</gene>